<sequence>MSRLDTSPNELNEPTNGYSDHAPVIARLGGDRTPGDLSGDGKPDLVAIDTAGRLRLYHGDGKGGIAPYLGDGFAANYEEIGDGGWLGASVSHRGDFTRDGLEDVVARVGTELRIYPSRFAGTRLAPPTVVAKGLPTNAQVVTAGDMNNDGDADIVVSADGRLWLYENDSNAAILPAVQPRVEIGGNGGWSPMTITAPGDMDKDNRPDLLVRDTRDGYLYRYDGSTMFGTRTQIGYGYTTTNRPLIAGAADANRDGAADMWTTTETGTLTFYGNPAGGANTVVGASGWGTITAIS</sequence>
<evidence type="ECO:0000256" key="2">
    <source>
        <dbReference type="SAM" id="MobiDB-lite"/>
    </source>
</evidence>
<evidence type="ECO:0000313" key="4">
    <source>
        <dbReference type="Proteomes" id="UP000326029"/>
    </source>
</evidence>
<dbReference type="InterPro" id="IPR013517">
    <property type="entry name" value="FG-GAP"/>
</dbReference>
<organism evidence="3 4">
    <name type="scientific">Streptomyces cinereoruber</name>
    <dbReference type="NCBI Taxonomy" id="67260"/>
    <lineage>
        <taxon>Bacteria</taxon>
        <taxon>Bacillati</taxon>
        <taxon>Actinomycetota</taxon>
        <taxon>Actinomycetes</taxon>
        <taxon>Kitasatosporales</taxon>
        <taxon>Streptomycetaceae</taxon>
        <taxon>Streptomyces</taxon>
    </lineage>
</organism>
<dbReference type="InterPro" id="IPR028994">
    <property type="entry name" value="Integrin_alpha_N"/>
</dbReference>
<gene>
    <name evidence="3" type="ORF">CP977_33500</name>
</gene>
<reference evidence="3 4" key="1">
    <citation type="submission" date="2017-09" db="EMBL/GenBank/DDBJ databases">
        <authorList>
            <person name="Lee N."/>
            <person name="Cho B.-K."/>
        </authorList>
    </citation>
    <scope>NUCLEOTIDE SEQUENCE [LARGE SCALE GENOMIC DNA]</scope>
    <source>
        <strain evidence="3 4">ATCC 19740</strain>
    </source>
</reference>
<dbReference type="SUPFAM" id="SSF69318">
    <property type="entry name" value="Integrin alpha N-terminal domain"/>
    <property type="match status" value="1"/>
</dbReference>
<dbReference type="EMBL" id="CP023693">
    <property type="protein sequence ID" value="QEV37190.1"/>
    <property type="molecule type" value="Genomic_DNA"/>
</dbReference>
<feature type="compositionally biased region" description="Polar residues" evidence="2">
    <location>
        <begin position="1"/>
        <end position="18"/>
    </location>
</feature>
<accession>A0ABX6BQW4</accession>
<keyword evidence="1" id="KW-0732">Signal</keyword>
<name>A0ABX6BQW4_9ACTN</name>
<dbReference type="Proteomes" id="UP000326029">
    <property type="component" value="Chromosome"/>
</dbReference>
<protein>
    <submittedName>
        <fullName evidence="3">VCBS repeat-containing protein</fullName>
    </submittedName>
</protein>
<feature type="region of interest" description="Disordered" evidence="2">
    <location>
        <begin position="1"/>
        <end position="41"/>
    </location>
</feature>
<dbReference type="Gene3D" id="2.130.10.130">
    <property type="entry name" value="Integrin alpha, N-terminal"/>
    <property type="match status" value="2"/>
</dbReference>
<evidence type="ECO:0000313" key="3">
    <source>
        <dbReference type="EMBL" id="QEV37190.1"/>
    </source>
</evidence>
<dbReference type="PANTHER" id="PTHR46580">
    <property type="entry name" value="SENSOR KINASE-RELATED"/>
    <property type="match status" value="1"/>
</dbReference>
<proteinExistence type="predicted"/>
<feature type="compositionally biased region" description="Basic and acidic residues" evidence="2">
    <location>
        <begin position="29"/>
        <end position="41"/>
    </location>
</feature>
<evidence type="ECO:0000256" key="1">
    <source>
        <dbReference type="ARBA" id="ARBA00022729"/>
    </source>
</evidence>
<keyword evidence="4" id="KW-1185">Reference proteome</keyword>
<dbReference type="Pfam" id="PF13517">
    <property type="entry name" value="FG-GAP_3"/>
    <property type="match status" value="2"/>
</dbReference>